<dbReference type="EMBL" id="AP029264">
    <property type="protein sequence ID" value="BFF93236.1"/>
    <property type="molecule type" value="Genomic_DNA"/>
</dbReference>
<evidence type="ECO:0000313" key="2">
    <source>
        <dbReference type="EMBL" id="BFF93236.1"/>
    </source>
</evidence>
<name>A0AAU9FBX7_DROMD</name>
<organism evidence="2 3">
    <name type="scientific">Drosophila madeirensis</name>
    <name type="common">Fruit fly</name>
    <dbReference type="NCBI Taxonomy" id="30013"/>
    <lineage>
        <taxon>Eukaryota</taxon>
        <taxon>Metazoa</taxon>
        <taxon>Ecdysozoa</taxon>
        <taxon>Arthropoda</taxon>
        <taxon>Hexapoda</taxon>
        <taxon>Insecta</taxon>
        <taxon>Pterygota</taxon>
        <taxon>Neoptera</taxon>
        <taxon>Endopterygota</taxon>
        <taxon>Diptera</taxon>
        <taxon>Brachycera</taxon>
        <taxon>Muscomorpha</taxon>
        <taxon>Ephydroidea</taxon>
        <taxon>Drosophilidae</taxon>
        <taxon>Drosophila</taxon>
        <taxon>Sophophora</taxon>
    </lineage>
</organism>
<sequence length="103" mass="11824">MVGESTPCGNQQVQIGGQQQGQMVSEKLLKELPFGRCQRHMPILARFHNCRRLILKGHIHSRRYSPDPATQSKLPKEQQKLHKKIQMQSSNLPCAKYFNILTT</sequence>
<keyword evidence="3" id="KW-1185">Reference proteome</keyword>
<feature type="region of interest" description="Disordered" evidence="1">
    <location>
        <begin position="1"/>
        <end position="20"/>
    </location>
</feature>
<dbReference type="AlphaFoldDB" id="A0AAU9FBX7"/>
<accession>A0AAU9FBX7</accession>
<reference evidence="2 3" key="1">
    <citation type="submission" date="2024-02" db="EMBL/GenBank/DDBJ databases">
        <title>A chromosome-level genome assembly of Drosophila madeirensis, a fruit fly species endemic to Madeira island.</title>
        <authorList>
            <person name="Tomihara K."/>
            <person name="Llopart A."/>
            <person name="Yamamoto D."/>
        </authorList>
    </citation>
    <scope>NUCLEOTIDE SEQUENCE [LARGE SCALE GENOMIC DNA]</scope>
    <source>
        <strain evidence="2 3">RF1</strain>
    </source>
</reference>
<protein>
    <submittedName>
        <fullName evidence="2">Uncharacterized protein</fullName>
    </submittedName>
</protein>
<feature type="compositionally biased region" description="Low complexity" evidence="1">
    <location>
        <begin position="9"/>
        <end position="20"/>
    </location>
</feature>
<dbReference type="Proteomes" id="UP001500889">
    <property type="component" value="Chromosome U"/>
</dbReference>
<proteinExistence type="predicted"/>
<evidence type="ECO:0000313" key="3">
    <source>
        <dbReference type="Proteomes" id="UP001500889"/>
    </source>
</evidence>
<evidence type="ECO:0000256" key="1">
    <source>
        <dbReference type="SAM" id="MobiDB-lite"/>
    </source>
</evidence>
<gene>
    <name evidence="2" type="ORF">DMAD_11125</name>
</gene>